<proteinExistence type="predicted"/>
<organism evidence="1">
    <name type="scientific">Podoviridae sp. ctuQh21</name>
    <dbReference type="NCBI Taxonomy" id="2825284"/>
    <lineage>
        <taxon>Viruses</taxon>
        <taxon>Duplodnaviria</taxon>
        <taxon>Heunggongvirae</taxon>
        <taxon>Uroviricota</taxon>
        <taxon>Caudoviricetes</taxon>
    </lineage>
</organism>
<dbReference type="EMBL" id="BK015412">
    <property type="protein sequence ID" value="DAE05581.1"/>
    <property type="molecule type" value="Genomic_DNA"/>
</dbReference>
<sequence>MCGLWTKIEKKFIIRMKWNLLCALRAKWQEAYG</sequence>
<name>A0A8S5PG39_9CAUD</name>
<reference evidence="1" key="1">
    <citation type="journal article" date="2021" name="Proc. Natl. Acad. Sci. U.S.A.">
        <title>A Catalog of Tens of Thousands of Viruses from Human Metagenomes Reveals Hidden Associations with Chronic Diseases.</title>
        <authorList>
            <person name="Tisza M.J."/>
            <person name="Buck C.B."/>
        </authorList>
    </citation>
    <scope>NUCLEOTIDE SEQUENCE</scope>
    <source>
        <strain evidence="1">CtuQh21</strain>
    </source>
</reference>
<protein>
    <submittedName>
        <fullName evidence="1">Uncharacterized protein</fullName>
    </submittedName>
</protein>
<evidence type="ECO:0000313" key="1">
    <source>
        <dbReference type="EMBL" id="DAE05581.1"/>
    </source>
</evidence>
<accession>A0A8S5PG39</accession>